<sequence>MRAEIRAAVPMLGLRWRREKSALRQCGRCGIVEFSFAWNSPTAARARAGSRNTDVISENQIIGAHGGRIGE</sequence>
<dbReference type="Proteomes" id="UP000540698">
    <property type="component" value="Unassembled WGS sequence"/>
</dbReference>
<dbReference type="AlphaFoldDB" id="A0A7X6L5Y6"/>
<organism evidence="1 2">
    <name type="scientific">Nocardia gamkensis</name>
    <dbReference type="NCBI Taxonomy" id="352869"/>
    <lineage>
        <taxon>Bacteria</taxon>
        <taxon>Bacillati</taxon>
        <taxon>Actinomycetota</taxon>
        <taxon>Actinomycetes</taxon>
        <taxon>Mycobacteriales</taxon>
        <taxon>Nocardiaceae</taxon>
        <taxon>Nocardia</taxon>
    </lineage>
</organism>
<protein>
    <submittedName>
        <fullName evidence="1">Uncharacterized protein</fullName>
    </submittedName>
</protein>
<proteinExistence type="predicted"/>
<gene>
    <name evidence="1" type="ORF">HGB38_19740</name>
</gene>
<name>A0A7X6L5Y6_9NOCA</name>
<dbReference type="RefSeq" id="WP_157114070.1">
    <property type="nucleotide sequence ID" value="NZ_JAAXOS010000009.1"/>
</dbReference>
<evidence type="ECO:0000313" key="1">
    <source>
        <dbReference type="EMBL" id="NKY28439.1"/>
    </source>
</evidence>
<evidence type="ECO:0000313" key="2">
    <source>
        <dbReference type="Proteomes" id="UP000540698"/>
    </source>
</evidence>
<keyword evidence="2" id="KW-1185">Reference proteome</keyword>
<reference evidence="1 2" key="1">
    <citation type="submission" date="2020-04" db="EMBL/GenBank/DDBJ databases">
        <title>MicrobeNet Type strains.</title>
        <authorList>
            <person name="Nicholson A.C."/>
        </authorList>
    </citation>
    <scope>NUCLEOTIDE SEQUENCE [LARGE SCALE GENOMIC DNA]</scope>
    <source>
        <strain evidence="1 2">DSM 44956</strain>
    </source>
</reference>
<accession>A0A7X6L5Y6</accession>
<dbReference type="EMBL" id="JAAXOS010000009">
    <property type="protein sequence ID" value="NKY28439.1"/>
    <property type="molecule type" value="Genomic_DNA"/>
</dbReference>
<comment type="caution">
    <text evidence="1">The sequence shown here is derived from an EMBL/GenBank/DDBJ whole genome shotgun (WGS) entry which is preliminary data.</text>
</comment>